<evidence type="ECO:0000259" key="1">
    <source>
        <dbReference type="Pfam" id="PF02803"/>
    </source>
</evidence>
<dbReference type="InterPro" id="IPR020617">
    <property type="entry name" value="Thiolase_C"/>
</dbReference>
<name>A0A7R7JHW0_9MYCO</name>
<dbReference type="SUPFAM" id="SSF53901">
    <property type="entry name" value="Thiolase-like"/>
    <property type="match status" value="2"/>
</dbReference>
<sequence length="281" mass="30222">MLPPSFEQEAMSRRFPQIQWHITAGNSSQLADGASAARVTSERRAKELGFAAAGRFHAFSLACDDPITMLSAPIAATRKVLQRAGLRASEIDHFEVNEAFASVPLAWQAELDVDPDLLNPRGGTIALGHPLGASGGRLMTTILGALEATSGRYGRQTMCEGGGMATRPSSSGSDPPQVRLRNPLGSVAHHCGCDRPAASRQAPCHERYRAGHGVAPDKGSVRSVMMVVATGLWRCGWVRCRLVDTKSVHSYRCNSIVHCPVGPRRSREGLWLCSSTARLRS</sequence>
<feature type="domain" description="Thiolase C-terminal" evidence="1">
    <location>
        <begin position="54"/>
        <end position="166"/>
    </location>
</feature>
<organism evidence="2 3">
    <name type="scientific">Mycobacterium heckeshornense</name>
    <dbReference type="NCBI Taxonomy" id="110505"/>
    <lineage>
        <taxon>Bacteria</taxon>
        <taxon>Bacillati</taxon>
        <taxon>Actinomycetota</taxon>
        <taxon>Actinomycetes</taxon>
        <taxon>Mycobacteriales</taxon>
        <taxon>Mycobacteriaceae</taxon>
        <taxon>Mycobacterium</taxon>
    </lineage>
</organism>
<dbReference type="InterPro" id="IPR020613">
    <property type="entry name" value="Thiolase_CS"/>
</dbReference>
<dbReference type="AlphaFoldDB" id="A0A7R7JHW0"/>
<dbReference type="PANTHER" id="PTHR43365">
    <property type="entry name" value="BLR7806 PROTEIN"/>
    <property type="match status" value="1"/>
</dbReference>
<dbReference type="EMBL" id="AP024237">
    <property type="protein sequence ID" value="BCO36276.1"/>
    <property type="molecule type" value="Genomic_DNA"/>
</dbReference>
<accession>A0A7R7JHW0</accession>
<dbReference type="InterPro" id="IPR016039">
    <property type="entry name" value="Thiolase-like"/>
</dbReference>
<dbReference type="GO" id="GO:0016747">
    <property type="term" value="F:acyltransferase activity, transferring groups other than amino-acyl groups"/>
    <property type="evidence" value="ECO:0007669"/>
    <property type="project" value="InterPro"/>
</dbReference>
<dbReference type="Pfam" id="PF02803">
    <property type="entry name" value="Thiolase_C"/>
    <property type="match status" value="1"/>
</dbReference>
<gene>
    <name evidence="2" type="ORF">MHEC_27090</name>
</gene>
<protein>
    <recommendedName>
        <fullName evidence="1">Thiolase C-terminal domain-containing protein</fullName>
    </recommendedName>
</protein>
<reference evidence="2 3" key="1">
    <citation type="submission" date="2020-12" db="EMBL/GenBank/DDBJ databases">
        <title>Complete genome sequence of Mycobacterium heckeshornense JCM 15655T, closely related to a pathogenic non-tuberculous mycobacterial species Mycobacterium xenopi.</title>
        <authorList>
            <person name="Yoshida M."/>
            <person name="Fukano H."/>
            <person name="Asakura T."/>
            <person name="Suzuki M."/>
            <person name="Hoshino Y."/>
        </authorList>
    </citation>
    <scope>NUCLEOTIDE SEQUENCE [LARGE SCALE GENOMIC DNA]</scope>
    <source>
        <strain evidence="2 3">JCM 15655</strain>
    </source>
</reference>
<keyword evidence="3" id="KW-1185">Reference proteome</keyword>
<dbReference type="PROSITE" id="PS00737">
    <property type="entry name" value="THIOLASE_2"/>
    <property type="match status" value="1"/>
</dbReference>
<dbReference type="Proteomes" id="UP000595446">
    <property type="component" value="Chromosome"/>
</dbReference>
<evidence type="ECO:0000313" key="3">
    <source>
        <dbReference type="Proteomes" id="UP000595446"/>
    </source>
</evidence>
<proteinExistence type="predicted"/>
<evidence type="ECO:0000313" key="2">
    <source>
        <dbReference type="EMBL" id="BCO36276.1"/>
    </source>
</evidence>
<dbReference type="Gene3D" id="3.40.47.10">
    <property type="match status" value="2"/>
</dbReference>
<dbReference type="PANTHER" id="PTHR43365:SF1">
    <property type="entry name" value="ACETYL-COA C-ACYLTRANSFERASE"/>
    <property type="match status" value="1"/>
</dbReference>